<dbReference type="SUPFAM" id="SSF56784">
    <property type="entry name" value="HAD-like"/>
    <property type="match status" value="1"/>
</dbReference>
<organism evidence="2">
    <name type="scientific">uncultured Caudovirales phage</name>
    <dbReference type="NCBI Taxonomy" id="2100421"/>
    <lineage>
        <taxon>Viruses</taxon>
        <taxon>Duplodnaviria</taxon>
        <taxon>Heunggongvirae</taxon>
        <taxon>Uroviricota</taxon>
        <taxon>Caudoviricetes</taxon>
        <taxon>Peduoviridae</taxon>
        <taxon>Maltschvirus</taxon>
        <taxon>Maltschvirus maltsch</taxon>
    </lineage>
</organism>
<gene>
    <name evidence="2" type="ORF">UFOVP29_372</name>
</gene>
<dbReference type="EMBL" id="LR796167">
    <property type="protein sequence ID" value="CAB4123213.1"/>
    <property type="molecule type" value="Genomic_DNA"/>
</dbReference>
<dbReference type="InterPro" id="IPR036412">
    <property type="entry name" value="HAD-like_sf"/>
</dbReference>
<proteinExistence type="predicted"/>
<sequence length="169" mass="19202">MTVTQDALSYKDNGVENMTYHPGCSIFDIDGTLADIEHRRHFVRSKPKNWMAFRRGMANDLPCHDIIWLLKTMKAAGCAILIASGRGEEDRVVTETWLRDVAGVGDLYERLYMRPEGDYRSDDIVKGEILDQMLVDGFLPTIAVDDRQSVTDMWRARGLRCLQCAPGDF</sequence>
<reference evidence="2" key="1">
    <citation type="submission" date="2020-04" db="EMBL/GenBank/DDBJ databases">
        <authorList>
            <person name="Chiriac C."/>
            <person name="Salcher M."/>
            <person name="Ghai R."/>
            <person name="Kavagutti S V."/>
        </authorList>
    </citation>
    <scope>NUCLEOTIDE SEQUENCE</scope>
</reference>
<dbReference type="InterPro" id="IPR056782">
    <property type="entry name" value="HAD_PNKP"/>
</dbReference>
<accession>A0A6J5KPZ5</accession>
<dbReference type="InterPro" id="IPR023214">
    <property type="entry name" value="HAD_sf"/>
</dbReference>
<feature type="domain" description="Polynucleotide kinase PNKP phosphatase" evidence="1">
    <location>
        <begin position="22"/>
        <end position="169"/>
    </location>
</feature>
<name>A0A6J5KPZ5_9CAUD</name>
<protein>
    <recommendedName>
        <fullName evidence="1">Polynucleotide kinase PNKP phosphatase domain-containing protein</fullName>
    </recommendedName>
</protein>
<evidence type="ECO:0000313" key="2">
    <source>
        <dbReference type="EMBL" id="CAB4123213.1"/>
    </source>
</evidence>
<evidence type="ECO:0000259" key="1">
    <source>
        <dbReference type="Pfam" id="PF25109"/>
    </source>
</evidence>
<dbReference type="Gene3D" id="3.40.50.1000">
    <property type="entry name" value="HAD superfamily/HAD-like"/>
    <property type="match status" value="1"/>
</dbReference>
<dbReference type="Pfam" id="PF25109">
    <property type="entry name" value="HAD_PNKP"/>
    <property type="match status" value="1"/>
</dbReference>